<reference evidence="2" key="1">
    <citation type="submission" date="2021-01" db="UniProtKB">
        <authorList>
            <consortium name="EnsemblMetazoa"/>
        </authorList>
    </citation>
    <scope>IDENTIFICATION</scope>
</reference>
<proteinExistence type="predicted"/>
<evidence type="ECO:0000259" key="1">
    <source>
        <dbReference type="Pfam" id="PF07727"/>
    </source>
</evidence>
<organism evidence="2 3">
    <name type="scientific">Clytia hemisphaerica</name>
    <dbReference type="NCBI Taxonomy" id="252671"/>
    <lineage>
        <taxon>Eukaryota</taxon>
        <taxon>Metazoa</taxon>
        <taxon>Cnidaria</taxon>
        <taxon>Hydrozoa</taxon>
        <taxon>Hydroidolina</taxon>
        <taxon>Leptothecata</taxon>
        <taxon>Obeliida</taxon>
        <taxon>Clytiidae</taxon>
        <taxon>Clytia</taxon>
    </lineage>
</organism>
<dbReference type="PANTHER" id="PTHR11439:SF483">
    <property type="entry name" value="PEPTIDE SYNTHASE GLIP-LIKE, PUTATIVE (AFU_ORTHOLOGUE AFUA_3G12920)-RELATED"/>
    <property type="match status" value="1"/>
</dbReference>
<dbReference type="InterPro" id="IPR043502">
    <property type="entry name" value="DNA/RNA_pol_sf"/>
</dbReference>
<dbReference type="OrthoDB" id="413361at2759"/>
<feature type="domain" description="Reverse transcriptase Ty1/copia-type" evidence="1">
    <location>
        <begin position="22"/>
        <end position="135"/>
    </location>
</feature>
<dbReference type="InterPro" id="IPR013103">
    <property type="entry name" value="RVT_2"/>
</dbReference>
<protein>
    <recommendedName>
        <fullName evidence="1">Reverse transcriptase Ty1/copia-type domain-containing protein</fullName>
    </recommendedName>
</protein>
<dbReference type="PANTHER" id="PTHR11439">
    <property type="entry name" value="GAG-POL-RELATED RETROTRANSPOSON"/>
    <property type="match status" value="1"/>
</dbReference>
<dbReference type="Proteomes" id="UP000594262">
    <property type="component" value="Unplaced"/>
</dbReference>
<dbReference type="Pfam" id="PF07727">
    <property type="entry name" value="RVT_2"/>
    <property type="match status" value="1"/>
</dbReference>
<evidence type="ECO:0000313" key="2">
    <source>
        <dbReference type="EnsemblMetazoa" id="CLYHEMP021826.1"/>
    </source>
</evidence>
<keyword evidence="3" id="KW-1185">Reference proteome</keyword>
<dbReference type="EnsemblMetazoa" id="CLYHEMT021826.1">
    <property type="protein sequence ID" value="CLYHEMP021826.1"/>
    <property type="gene ID" value="CLYHEMG021826"/>
</dbReference>
<accession>A0A7M5XDS1</accession>
<evidence type="ECO:0000313" key="3">
    <source>
        <dbReference type="Proteomes" id="UP000594262"/>
    </source>
</evidence>
<name>A0A7M5XDS1_9CNID</name>
<sequence length="209" mass="23793">MSSPIIRSYPTHTSVIRFLTDSHLRSNGYKVADADPCVYSKCIKESDTTSLIIIAVYVDDFTLASNDINLLEREKKNLAEKFDMVDQGEINYILGMRVRRDRQAGIIRIDQSAYLRNVLQRFGMDECRPISTPMETGKSFEKLAPDEKPVNLKSYQAAIGSLIYASIGTRPDLSYSVGVLSQYMSHPSEEHWKGVKRVFRYIQGTWIIV</sequence>
<dbReference type="SUPFAM" id="SSF56672">
    <property type="entry name" value="DNA/RNA polymerases"/>
    <property type="match status" value="1"/>
</dbReference>
<dbReference type="AlphaFoldDB" id="A0A7M5XDS1"/>